<proteinExistence type="predicted"/>
<sequence length="80" mass="9071">LGLPPMPAKTSDPRFWAFAQSHGENAVELDAIPPDEFERIVRDAIRSLIDPTTWDAELNQANQEREAIQTQIDELIDKLD</sequence>
<evidence type="ECO:0000313" key="1">
    <source>
        <dbReference type="EMBL" id="GAH51702.1"/>
    </source>
</evidence>
<feature type="non-terminal residue" evidence="1">
    <location>
        <position position="1"/>
    </location>
</feature>
<protein>
    <submittedName>
        <fullName evidence="1">Uncharacterized protein</fullName>
    </submittedName>
</protein>
<comment type="caution">
    <text evidence="1">The sequence shown here is derived from an EMBL/GenBank/DDBJ whole genome shotgun (WGS) entry which is preliminary data.</text>
</comment>
<dbReference type="AlphaFoldDB" id="X1G365"/>
<dbReference type="EMBL" id="BARU01023314">
    <property type="protein sequence ID" value="GAH51702.1"/>
    <property type="molecule type" value="Genomic_DNA"/>
</dbReference>
<reference evidence="1" key="1">
    <citation type="journal article" date="2014" name="Front. Microbiol.">
        <title>High frequency of phylogenetically diverse reductive dehalogenase-homologous genes in deep subseafloor sedimentary metagenomes.</title>
        <authorList>
            <person name="Kawai M."/>
            <person name="Futagami T."/>
            <person name="Toyoda A."/>
            <person name="Takaki Y."/>
            <person name="Nishi S."/>
            <person name="Hori S."/>
            <person name="Arai W."/>
            <person name="Tsubouchi T."/>
            <person name="Morono Y."/>
            <person name="Uchiyama I."/>
            <person name="Ito T."/>
            <person name="Fujiyama A."/>
            <person name="Inagaki F."/>
            <person name="Takami H."/>
        </authorList>
    </citation>
    <scope>NUCLEOTIDE SEQUENCE</scope>
    <source>
        <strain evidence="1">Expedition CK06-06</strain>
    </source>
</reference>
<gene>
    <name evidence="1" type="ORF">S03H2_37856</name>
</gene>
<organism evidence="1">
    <name type="scientific">marine sediment metagenome</name>
    <dbReference type="NCBI Taxonomy" id="412755"/>
    <lineage>
        <taxon>unclassified sequences</taxon>
        <taxon>metagenomes</taxon>
        <taxon>ecological metagenomes</taxon>
    </lineage>
</organism>
<name>X1G365_9ZZZZ</name>
<accession>X1G365</accession>